<sequence length="1018" mass="111287">MIALIAILFSALPLWAQTTHSIQGTISDESGISVPGASIQVKGTTQGTVTDMNGHFQLNLNSETATLLVSFIGYLSQEVTVTPQQTRFDITLKTDIQQLEEVVVIGYGTQKKSDLSSAVSTVKAEEANKLAAASPAQMLQGRTSGVSVISGSAPGAAPYIKIRGLSSFGDVQPLYVIDGIPGGDISMLSPDDIASFEILKDGAAAAIYGSLAANGVVLITTKSGKNNQPTRVDVNLYAGIQEAAAHFPMANAQEWYNILEQSYNNSIADGALTEANKPLYLQAGSGFDLSNYADTDWQQETLRQGRIQNYSVGISGGSENSNYNLSMNYFDQEGVVINTGSKRYNFRYKSSFEKGNLKVSPNIFYSHQTTAHNTIRMAYMLRSLPVVSVYDDSKESGYGYLNEFGIRSGANPVGQSDIIRNNSTRDQLQANLGLQYKLSDSFRLIGNAGYGKSFYKNRYFFPKYTLASDTRREDPYLSETRSEWSELNYDFTANYNTELGKHSIGAMAGIVGYRYDYRNLDMNVVGGAIFPDFGGLEPSFNSMQAGDFLGAGGMQTVTRFSVMSRINYNYDDKYLLQATVRTDGSSKFGANNRWGTFPSVSGAWKISNEDFFEGAKEVVNELKFRGSYGILGRETTLGAYSRQALVQSGYWYVWNNTPIGGIGSFEMANADLAWEEAETINIGVDAGFFEDKLFGTFNYYQNNSQALLMQEPNTPMSAGVSPPIVNLGTISNQGIEIELGYRGEAGDFQYSFTGNMTTIDNKVVELGSEEGVLPGGDIAYTGAQTFSKVGAPVSQFYMFKTNGVFQSQSAIDNYVGPEGDLIQPNAKPGDVIYVDVNGDGIIDSNDITDVGSPLPTLEYGLNASLSYKGLDLSLFFQGVYGNKILNVNAYESEAPNSGYNIASKLLDAWTPENPTSTIPRNVQVDNNNNYMMSDRFLEDGAYLRLKNIQLGYTLPSTVLEKVHFSKMRFYVNADNLWTLTNYQGFNPELVPANALTQGIDYGSYPMYQTITAGIQATF</sequence>
<evidence type="ECO:0000256" key="6">
    <source>
        <dbReference type="ARBA" id="ARBA00023136"/>
    </source>
</evidence>
<dbReference type="SUPFAM" id="SSF56935">
    <property type="entry name" value="Porins"/>
    <property type="match status" value="1"/>
</dbReference>
<dbReference type="SUPFAM" id="SSF49464">
    <property type="entry name" value="Carboxypeptidase regulatory domain-like"/>
    <property type="match status" value="1"/>
</dbReference>
<dbReference type="InterPro" id="IPR023996">
    <property type="entry name" value="TonB-dep_OMP_SusC/RagA"/>
</dbReference>
<keyword evidence="14" id="KW-1185">Reference proteome</keyword>
<keyword evidence="5 9" id="KW-0798">TonB box</keyword>
<dbReference type="NCBIfam" id="TIGR04057">
    <property type="entry name" value="SusC_RagA_signa"/>
    <property type="match status" value="1"/>
</dbReference>
<evidence type="ECO:0000256" key="5">
    <source>
        <dbReference type="ARBA" id="ARBA00023077"/>
    </source>
</evidence>
<comment type="subcellular location">
    <subcellularLocation>
        <location evidence="1 8">Cell outer membrane</location>
        <topology evidence="1 8">Multi-pass membrane protein</topology>
    </subcellularLocation>
</comment>
<evidence type="ECO:0000256" key="1">
    <source>
        <dbReference type="ARBA" id="ARBA00004571"/>
    </source>
</evidence>
<reference evidence="14" key="1">
    <citation type="journal article" date="2019" name="Int. J. Syst. Evol. Microbiol.">
        <title>The Global Catalogue of Microorganisms (GCM) 10K type strain sequencing project: providing services to taxonomists for standard genome sequencing and annotation.</title>
        <authorList>
            <consortium name="The Broad Institute Genomics Platform"/>
            <consortium name="The Broad Institute Genome Sequencing Center for Infectious Disease"/>
            <person name="Wu L."/>
            <person name="Ma J."/>
        </authorList>
    </citation>
    <scope>NUCLEOTIDE SEQUENCE [LARGE SCALE GENOMIC DNA]</scope>
    <source>
        <strain evidence="14">JCM 18326</strain>
    </source>
</reference>
<keyword evidence="6 8" id="KW-0472">Membrane</keyword>
<dbReference type="InterPro" id="IPR018247">
    <property type="entry name" value="EF_Hand_1_Ca_BS"/>
</dbReference>
<keyword evidence="7 8" id="KW-0998">Cell outer membrane</keyword>
<dbReference type="Gene3D" id="2.170.130.10">
    <property type="entry name" value="TonB-dependent receptor, plug domain"/>
    <property type="match status" value="1"/>
</dbReference>
<evidence type="ECO:0000256" key="3">
    <source>
        <dbReference type="ARBA" id="ARBA00022452"/>
    </source>
</evidence>
<organism evidence="13 14">
    <name type="scientific">Algivirga pacifica</name>
    <dbReference type="NCBI Taxonomy" id="1162670"/>
    <lineage>
        <taxon>Bacteria</taxon>
        <taxon>Pseudomonadati</taxon>
        <taxon>Bacteroidota</taxon>
        <taxon>Cytophagia</taxon>
        <taxon>Cytophagales</taxon>
        <taxon>Flammeovirgaceae</taxon>
        <taxon>Algivirga</taxon>
    </lineage>
</organism>
<evidence type="ECO:0000259" key="12">
    <source>
        <dbReference type="Pfam" id="PF07715"/>
    </source>
</evidence>
<feature type="signal peptide" evidence="10">
    <location>
        <begin position="1"/>
        <end position="16"/>
    </location>
</feature>
<keyword evidence="13" id="KW-0675">Receptor</keyword>
<feature type="domain" description="TonB-dependent receptor-like beta-barrel" evidence="11">
    <location>
        <begin position="411"/>
        <end position="976"/>
    </location>
</feature>
<proteinExistence type="inferred from homology"/>
<dbReference type="Proteomes" id="UP001500298">
    <property type="component" value="Unassembled WGS sequence"/>
</dbReference>
<gene>
    <name evidence="13" type="ORF">GCM10023331_24180</name>
</gene>
<evidence type="ECO:0000256" key="4">
    <source>
        <dbReference type="ARBA" id="ARBA00022692"/>
    </source>
</evidence>
<dbReference type="InterPro" id="IPR036942">
    <property type="entry name" value="Beta-barrel_TonB_sf"/>
</dbReference>
<dbReference type="PROSITE" id="PS00018">
    <property type="entry name" value="EF_HAND_1"/>
    <property type="match status" value="1"/>
</dbReference>
<accession>A0ABP9DH52</accession>
<keyword evidence="10" id="KW-0732">Signal</keyword>
<comment type="caution">
    <text evidence="13">The sequence shown here is derived from an EMBL/GenBank/DDBJ whole genome shotgun (WGS) entry which is preliminary data.</text>
</comment>
<dbReference type="InterPro" id="IPR012910">
    <property type="entry name" value="Plug_dom"/>
</dbReference>
<dbReference type="Gene3D" id="2.60.40.1120">
    <property type="entry name" value="Carboxypeptidase-like, regulatory domain"/>
    <property type="match status" value="1"/>
</dbReference>
<dbReference type="Gene3D" id="2.40.170.20">
    <property type="entry name" value="TonB-dependent receptor, beta-barrel domain"/>
    <property type="match status" value="1"/>
</dbReference>
<protein>
    <submittedName>
        <fullName evidence="13">TonB-dependent receptor</fullName>
    </submittedName>
</protein>
<evidence type="ECO:0000313" key="14">
    <source>
        <dbReference type="Proteomes" id="UP001500298"/>
    </source>
</evidence>
<keyword evidence="4 8" id="KW-0812">Transmembrane</keyword>
<dbReference type="NCBIfam" id="TIGR04056">
    <property type="entry name" value="OMP_RagA_SusC"/>
    <property type="match status" value="1"/>
</dbReference>
<evidence type="ECO:0000256" key="2">
    <source>
        <dbReference type="ARBA" id="ARBA00022448"/>
    </source>
</evidence>
<dbReference type="EMBL" id="BAABJX010000036">
    <property type="protein sequence ID" value="GAA4838164.1"/>
    <property type="molecule type" value="Genomic_DNA"/>
</dbReference>
<feature type="domain" description="TonB-dependent receptor plug" evidence="12">
    <location>
        <begin position="112"/>
        <end position="216"/>
    </location>
</feature>
<dbReference type="InterPro" id="IPR039426">
    <property type="entry name" value="TonB-dep_rcpt-like"/>
</dbReference>
<dbReference type="InterPro" id="IPR008969">
    <property type="entry name" value="CarboxyPept-like_regulatory"/>
</dbReference>
<evidence type="ECO:0000256" key="10">
    <source>
        <dbReference type="SAM" id="SignalP"/>
    </source>
</evidence>
<dbReference type="Pfam" id="PF07715">
    <property type="entry name" value="Plug"/>
    <property type="match status" value="1"/>
</dbReference>
<evidence type="ECO:0000313" key="13">
    <source>
        <dbReference type="EMBL" id="GAA4838164.1"/>
    </source>
</evidence>
<evidence type="ECO:0000256" key="8">
    <source>
        <dbReference type="PROSITE-ProRule" id="PRU01360"/>
    </source>
</evidence>
<comment type="similarity">
    <text evidence="8 9">Belongs to the TonB-dependent receptor family.</text>
</comment>
<dbReference type="Pfam" id="PF13715">
    <property type="entry name" value="CarbopepD_reg_2"/>
    <property type="match status" value="1"/>
</dbReference>
<dbReference type="InterPro" id="IPR037066">
    <property type="entry name" value="Plug_dom_sf"/>
</dbReference>
<keyword evidence="2 8" id="KW-0813">Transport</keyword>
<dbReference type="InterPro" id="IPR023997">
    <property type="entry name" value="TonB-dep_OMP_SusC/RagA_CS"/>
</dbReference>
<feature type="chain" id="PRO_5046611774" evidence="10">
    <location>
        <begin position="17"/>
        <end position="1018"/>
    </location>
</feature>
<dbReference type="InterPro" id="IPR000531">
    <property type="entry name" value="Beta-barrel_TonB"/>
</dbReference>
<name>A0ABP9DH52_9BACT</name>
<keyword evidence="3 8" id="KW-1134">Transmembrane beta strand</keyword>
<evidence type="ECO:0000256" key="9">
    <source>
        <dbReference type="RuleBase" id="RU003357"/>
    </source>
</evidence>
<evidence type="ECO:0000256" key="7">
    <source>
        <dbReference type="ARBA" id="ARBA00023237"/>
    </source>
</evidence>
<evidence type="ECO:0000259" key="11">
    <source>
        <dbReference type="Pfam" id="PF00593"/>
    </source>
</evidence>
<dbReference type="Pfam" id="PF00593">
    <property type="entry name" value="TonB_dep_Rec_b-barrel"/>
    <property type="match status" value="1"/>
</dbReference>
<dbReference type="PROSITE" id="PS52016">
    <property type="entry name" value="TONB_DEPENDENT_REC_3"/>
    <property type="match status" value="1"/>
</dbReference>